<evidence type="ECO:0000313" key="6">
    <source>
        <dbReference type="Proteomes" id="UP000602198"/>
    </source>
</evidence>
<keyword evidence="6" id="KW-1185">Reference proteome</keyword>
<evidence type="ECO:0000259" key="3">
    <source>
        <dbReference type="Pfam" id="PF08541"/>
    </source>
</evidence>
<reference evidence="5 6" key="1">
    <citation type="submission" date="2021-01" db="EMBL/GenBank/DDBJ databases">
        <title>WGS of actinomycetes isolated from Thailand.</title>
        <authorList>
            <person name="Thawai C."/>
        </authorList>
    </citation>
    <scope>NUCLEOTIDE SEQUENCE [LARGE SCALE GENOMIC DNA]</scope>
    <source>
        <strain evidence="5 6">LPG 2</strain>
    </source>
</reference>
<keyword evidence="1" id="KW-0808">Transferase</keyword>
<dbReference type="Pfam" id="PF08545">
    <property type="entry name" value="ACP_syn_III"/>
    <property type="match status" value="1"/>
</dbReference>
<evidence type="ECO:0000313" key="5">
    <source>
        <dbReference type="EMBL" id="MBL1077526.1"/>
    </source>
</evidence>
<protein>
    <submittedName>
        <fullName evidence="5">Ketoacyl-ACP synthase III</fullName>
    </submittedName>
</protein>
<evidence type="ECO:0000259" key="4">
    <source>
        <dbReference type="Pfam" id="PF08545"/>
    </source>
</evidence>
<accession>A0ABS1MB75</accession>
<dbReference type="Proteomes" id="UP000602198">
    <property type="component" value="Unassembled WGS sequence"/>
</dbReference>
<dbReference type="PANTHER" id="PTHR34069">
    <property type="entry name" value="3-OXOACYL-[ACYL-CARRIER-PROTEIN] SYNTHASE 3"/>
    <property type="match status" value="1"/>
</dbReference>
<dbReference type="Gene3D" id="3.40.47.10">
    <property type="match status" value="1"/>
</dbReference>
<evidence type="ECO:0000256" key="1">
    <source>
        <dbReference type="ARBA" id="ARBA00022679"/>
    </source>
</evidence>
<dbReference type="InterPro" id="IPR013751">
    <property type="entry name" value="ACP_syn_III_N"/>
</dbReference>
<organism evidence="5 6">
    <name type="scientific">Nocardia acididurans</name>
    <dbReference type="NCBI Taxonomy" id="2802282"/>
    <lineage>
        <taxon>Bacteria</taxon>
        <taxon>Bacillati</taxon>
        <taxon>Actinomycetota</taxon>
        <taxon>Actinomycetes</taxon>
        <taxon>Mycobacteriales</taxon>
        <taxon>Nocardiaceae</taxon>
        <taxon>Nocardia</taxon>
    </lineage>
</organism>
<dbReference type="PANTHER" id="PTHR34069:SF2">
    <property type="entry name" value="BETA-KETOACYL-[ACYL-CARRIER-PROTEIN] SYNTHASE III"/>
    <property type="match status" value="1"/>
</dbReference>
<dbReference type="Pfam" id="PF08541">
    <property type="entry name" value="ACP_syn_III_C"/>
    <property type="match status" value="1"/>
</dbReference>
<dbReference type="InterPro" id="IPR013747">
    <property type="entry name" value="ACP_syn_III_C"/>
</dbReference>
<dbReference type="EMBL" id="JAERRJ010000009">
    <property type="protein sequence ID" value="MBL1077526.1"/>
    <property type="molecule type" value="Genomic_DNA"/>
</dbReference>
<gene>
    <name evidence="5" type="ORF">JK358_24270</name>
</gene>
<keyword evidence="2" id="KW-0012">Acyltransferase</keyword>
<dbReference type="InterPro" id="IPR016039">
    <property type="entry name" value="Thiolase-like"/>
</dbReference>
<sequence length="315" mass="33260">MKAVGILRTGAYVPPTEVGNDRIAQWAHTTPEWIHERTGVATRRYADDTATTAGLAHAAALDLLGPDRAHWPRIGGIIVATSTGDQPQPATAATLQHELGLGGIPAFDVNSVCVGYLFALTVAAGLCERGGDRDGPLLVAATDIYSRIMNRTDRTTVSLFGDGAGATLVGPVPAGYGLHASRLVTDGELRALVEVPATDRLFRMDGRAVRDYVLTTLPKIIDEALGESGLTLADMDRIILHQANTRLLEACVRELGVDPARVPLTAPRYGNTGAASIPLTLHASHLERPLQRGERLLLAGVGGGMSAGAVVLTWY</sequence>
<dbReference type="CDD" id="cd00830">
    <property type="entry name" value="KAS_III"/>
    <property type="match status" value="1"/>
</dbReference>
<dbReference type="NCBIfam" id="NF006829">
    <property type="entry name" value="PRK09352.1"/>
    <property type="match status" value="1"/>
</dbReference>
<comment type="caution">
    <text evidence="5">The sequence shown here is derived from an EMBL/GenBank/DDBJ whole genome shotgun (WGS) entry which is preliminary data.</text>
</comment>
<name>A0ABS1MB75_9NOCA</name>
<dbReference type="RefSeq" id="WP_201950920.1">
    <property type="nucleotide sequence ID" value="NZ_JAERRJ010000009.1"/>
</dbReference>
<proteinExistence type="predicted"/>
<feature type="domain" description="Beta-ketoacyl-[acyl-carrier-protein] synthase III C-terminal" evidence="3">
    <location>
        <begin position="226"/>
        <end position="314"/>
    </location>
</feature>
<evidence type="ECO:0000256" key="2">
    <source>
        <dbReference type="ARBA" id="ARBA00023315"/>
    </source>
</evidence>
<feature type="domain" description="Beta-ketoacyl-[acyl-carrier-protein] synthase III N-terminal" evidence="4">
    <location>
        <begin position="107"/>
        <end position="187"/>
    </location>
</feature>
<dbReference type="SUPFAM" id="SSF53901">
    <property type="entry name" value="Thiolase-like"/>
    <property type="match status" value="1"/>
</dbReference>